<comment type="subcellular location">
    <subcellularLocation>
        <location evidence="1 9">Cell membrane</location>
        <topology evidence="1 9">Multi-pass membrane protein</topology>
    </subcellularLocation>
</comment>
<dbReference type="GO" id="GO:0005315">
    <property type="term" value="F:phosphate transmembrane transporter activity"/>
    <property type="evidence" value="ECO:0007669"/>
    <property type="project" value="InterPro"/>
</dbReference>
<dbReference type="STRING" id="469378.Ccur_13790"/>
<dbReference type="CDD" id="cd06261">
    <property type="entry name" value="TM_PBP2"/>
    <property type="match status" value="2"/>
</dbReference>
<dbReference type="KEGG" id="ccu:Ccur_13790"/>
<evidence type="ECO:0000256" key="3">
    <source>
        <dbReference type="ARBA" id="ARBA00022448"/>
    </source>
</evidence>
<evidence type="ECO:0000256" key="5">
    <source>
        <dbReference type="ARBA" id="ARBA00022592"/>
    </source>
</evidence>
<evidence type="ECO:0000313" key="13">
    <source>
        <dbReference type="Proteomes" id="UP000000954"/>
    </source>
</evidence>
<reference evidence="12 13" key="1">
    <citation type="journal article" date="2009" name="Stand. Genomic Sci.">
        <title>Complete genome sequence of Cryptobacterium curtum type strain (12-3).</title>
        <authorList>
            <person name="Mavrommatis K."/>
            <person name="Pukall R."/>
            <person name="Rohde C."/>
            <person name="Chen F."/>
            <person name="Sims D."/>
            <person name="Brettin T."/>
            <person name="Kuske C."/>
            <person name="Detter J.C."/>
            <person name="Han C."/>
            <person name="Lapidus A."/>
            <person name="Copeland A."/>
            <person name="Glavina Del Rio T."/>
            <person name="Nolan M."/>
            <person name="Lucas S."/>
            <person name="Tice H."/>
            <person name="Cheng J.F."/>
            <person name="Bruce D."/>
            <person name="Goodwin L."/>
            <person name="Pitluck S."/>
            <person name="Ovchinnikova G."/>
            <person name="Pati A."/>
            <person name="Ivanova N."/>
            <person name="Chen A."/>
            <person name="Palaniappan K."/>
            <person name="Chain P."/>
            <person name="D'haeseleer P."/>
            <person name="Goker M."/>
            <person name="Bristow J."/>
            <person name="Eisen J.A."/>
            <person name="Markowitz V."/>
            <person name="Hugenholtz P."/>
            <person name="Rohde M."/>
            <person name="Klenk H.P."/>
            <person name="Kyrpides N.C."/>
        </authorList>
    </citation>
    <scope>NUCLEOTIDE SEQUENCE [LARGE SCALE GENOMIC DNA]</scope>
    <source>
        <strain evidence="13">ATCC 700683 / DSM 15641 / 12-3</strain>
    </source>
</reference>
<dbReference type="NCBIfam" id="TIGR02138">
    <property type="entry name" value="phosphate_pstC"/>
    <property type="match status" value="1"/>
</dbReference>
<dbReference type="InterPro" id="IPR011864">
    <property type="entry name" value="Phosphate_PstC"/>
</dbReference>
<dbReference type="EMBL" id="CP001682">
    <property type="protein sequence ID" value="ACU95054.1"/>
    <property type="molecule type" value="Genomic_DNA"/>
</dbReference>
<dbReference type="PANTHER" id="PTHR30425">
    <property type="entry name" value="PHOSPHATE TRANSPORT SYSTEM PERMEASE PROTEIN PST"/>
    <property type="match status" value="1"/>
</dbReference>
<feature type="transmembrane region" description="Helical" evidence="9">
    <location>
        <begin position="330"/>
        <end position="355"/>
    </location>
</feature>
<feature type="domain" description="ABC transmembrane type-1" evidence="11">
    <location>
        <begin position="326"/>
        <end position="529"/>
    </location>
</feature>
<comment type="caution">
    <text evidence="10">Lacks conserved residue(s) required for the propagation of feature annotation.</text>
</comment>
<evidence type="ECO:0000259" key="11">
    <source>
        <dbReference type="PROSITE" id="PS50928"/>
    </source>
</evidence>
<feature type="transmembrane region" description="Helical" evidence="9">
    <location>
        <begin position="151"/>
        <end position="174"/>
    </location>
</feature>
<dbReference type="HOGENOM" id="CLU_023674_1_0_11"/>
<evidence type="ECO:0000256" key="2">
    <source>
        <dbReference type="ARBA" id="ARBA00007069"/>
    </source>
</evidence>
<feature type="transmembrane region" description="Helical" evidence="9">
    <location>
        <begin position="186"/>
        <end position="209"/>
    </location>
</feature>
<dbReference type="Pfam" id="PF00528">
    <property type="entry name" value="BPD_transp_1"/>
    <property type="match status" value="2"/>
</dbReference>
<feature type="transmembrane region" description="Helical" evidence="9">
    <location>
        <begin position="458"/>
        <end position="481"/>
    </location>
</feature>
<feature type="transmembrane region" description="Helical" evidence="9">
    <location>
        <begin position="511"/>
        <end position="533"/>
    </location>
</feature>
<feature type="transmembrane region" description="Helical" evidence="9">
    <location>
        <begin position="392"/>
        <end position="412"/>
    </location>
</feature>
<dbReference type="eggNOG" id="COG0581">
    <property type="taxonomic scope" value="Bacteria"/>
</dbReference>
<comment type="function">
    <text evidence="10">Part of the binding-protein-dependent transport system for phosphate; probably responsible for the translocation of the substrate across the membrane.</text>
</comment>
<feature type="transmembrane region" description="Helical" evidence="9">
    <location>
        <begin position="221"/>
        <end position="245"/>
    </location>
</feature>
<dbReference type="PROSITE" id="PS50928">
    <property type="entry name" value="ABC_TM1"/>
    <property type="match status" value="2"/>
</dbReference>
<sequence length="543" mass="57592">MVHEIGLDSFLFGQSWMPVDFGTGTTFGIFNFICATLIVSALALALSFVVSVGAALFLSCAGSTTVRNIVYPAIDLLAGIPSVVYGFVGLVVVVKLFLAAGHPSGSCVLAAAIVLAVMVVPFMVSSMSDTMTAVKQTYLTASYLLGVPRWYGIYAIVLPASIRMLWPSVMLAFARAMGETMAVMMVVGNANLFPTLLGKGETIASLIALEMGTAAVDSTHMHALFAAGFVLLVIVFTVDVIANLIKNRMHRRTTYSSGTSTWILGRVGARLVQAWAYASITLVIGTVVFLFAYVFVQGASCMSWDFIFDSPSGAILGTEGGVFPAIAGSIWFSVCALVIAAPLAIGTAIFTTFYCKHRTIAAAIRRIIACTAGAPSIVLGLFAYMLLVNELKLGRCILAGGVALALMIIPFIEVRAEKALMSIPRELIVNARSLGCSTSYVLRTIAIPYCLGELFSSLVLGGCYALGATAPLIFTGGVAYAPVPTSIFDPAMALPLHLYLMLAQGTTVPQVYATAFVLMTLVLFVNLIVTVGAQWGKKQWNQY</sequence>
<keyword evidence="3 9" id="KW-0813">Transport</keyword>
<dbReference type="InterPro" id="IPR035906">
    <property type="entry name" value="MetI-like_sf"/>
</dbReference>
<evidence type="ECO:0000256" key="9">
    <source>
        <dbReference type="RuleBase" id="RU363032"/>
    </source>
</evidence>
<evidence type="ECO:0000256" key="10">
    <source>
        <dbReference type="RuleBase" id="RU363054"/>
    </source>
</evidence>
<dbReference type="InterPro" id="IPR051124">
    <property type="entry name" value="Phosphate_Transport_Permease"/>
</dbReference>
<accession>C7MLA7</accession>
<keyword evidence="5 10" id="KW-0592">Phosphate transport</keyword>
<feature type="transmembrane region" description="Helical" evidence="9">
    <location>
        <begin position="274"/>
        <end position="296"/>
    </location>
</feature>
<feature type="domain" description="ABC transmembrane type-1" evidence="11">
    <location>
        <begin position="33"/>
        <end position="242"/>
    </location>
</feature>
<evidence type="ECO:0000256" key="4">
    <source>
        <dbReference type="ARBA" id="ARBA00022475"/>
    </source>
</evidence>
<keyword evidence="8 9" id="KW-0472">Membrane</keyword>
<name>C7MLA7_CRYCD</name>
<dbReference type="eggNOG" id="COG0573">
    <property type="taxonomic scope" value="Bacteria"/>
</dbReference>
<dbReference type="Proteomes" id="UP000000954">
    <property type="component" value="Chromosome"/>
</dbReference>
<dbReference type="SUPFAM" id="SSF161098">
    <property type="entry name" value="MetI-like"/>
    <property type="match status" value="2"/>
</dbReference>
<evidence type="ECO:0000256" key="6">
    <source>
        <dbReference type="ARBA" id="ARBA00022692"/>
    </source>
</evidence>
<keyword evidence="13" id="KW-1185">Reference proteome</keyword>
<comment type="similarity">
    <text evidence="2 10">Belongs to the binding-protein-dependent transport system permease family. CysTW subfamily.</text>
</comment>
<keyword evidence="7 9" id="KW-1133">Transmembrane helix</keyword>
<organism evidence="12 13">
    <name type="scientific">Cryptobacterium curtum (strain ATCC 700683 / DSM 15641 / CCUG 43107 / 12-3)</name>
    <dbReference type="NCBI Taxonomy" id="469378"/>
    <lineage>
        <taxon>Bacteria</taxon>
        <taxon>Bacillati</taxon>
        <taxon>Actinomycetota</taxon>
        <taxon>Coriobacteriia</taxon>
        <taxon>Eggerthellales</taxon>
        <taxon>Eggerthellaceae</taxon>
        <taxon>Cryptobacterium</taxon>
    </lineage>
</organism>
<evidence type="ECO:0000256" key="8">
    <source>
        <dbReference type="ARBA" id="ARBA00023136"/>
    </source>
</evidence>
<feature type="transmembrane region" description="Helical" evidence="9">
    <location>
        <begin position="367"/>
        <end position="386"/>
    </location>
</feature>
<dbReference type="GO" id="GO:0006817">
    <property type="term" value="P:phosphate ion transport"/>
    <property type="evidence" value="ECO:0007669"/>
    <property type="project" value="UniProtKB-KW"/>
</dbReference>
<dbReference type="PANTHER" id="PTHR30425:SF1">
    <property type="entry name" value="PHOSPHATE TRANSPORT SYSTEM PERMEASE PROTEIN PSTC"/>
    <property type="match status" value="1"/>
</dbReference>
<protein>
    <recommendedName>
        <fullName evidence="10">Phosphate transport system permease protein</fullName>
    </recommendedName>
</protein>
<dbReference type="AlphaFoldDB" id="C7MLA7"/>
<keyword evidence="6 9" id="KW-0812">Transmembrane</keyword>
<evidence type="ECO:0000256" key="1">
    <source>
        <dbReference type="ARBA" id="ARBA00004651"/>
    </source>
</evidence>
<proteinExistence type="inferred from homology"/>
<dbReference type="Gene3D" id="1.10.3720.10">
    <property type="entry name" value="MetI-like"/>
    <property type="match status" value="2"/>
</dbReference>
<evidence type="ECO:0000313" key="12">
    <source>
        <dbReference type="EMBL" id="ACU95054.1"/>
    </source>
</evidence>
<feature type="transmembrane region" description="Helical" evidence="9">
    <location>
        <begin position="29"/>
        <end position="57"/>
    </location>
</feature>
<gene>
    <name evidence="12" type="ordered locus">Ccur_13790</name>
</gene>
<feature type="transmembrane region" description="Helical" evidence="9">
    <location>
        <begin position="106"/>
        <end position="124"/>
    </location>
</feature>
<dbReference type="GO" id="GO:0005886">
    <property type="term" value="C:plasma membrane"/>
    <property type="evidence" value="ECO:0007669"/>
    <property type="project" value="UniProtKB-SubCell"/>
</dbReference>
<evidence type="ECO:0000256" key="7">
    <source>
        <dbReference type="ARBA" id="ARBA00022989"/>
    </source>
</evidence>
<dbReference type="InterPro" id="IPR000515">
    <property type="entry name" value="MetI-like"/>
</dbReference>
<feature type="transmembrane region" description="Helical" evidence="9">
    <location>
        <begin position="69"/>
        <end position="94"/>
    </location>
</feature>
<keyword evidence="4 10" id="KW-1003">Cell membrane</keyword>